<dbReference type="AlphaFoldDB" id="A0A502GWP2"/>
<keyword evidence="2" id="KW-1185">Reference proteome</keyword>
<gene>
    <name evidence="1" type="ORF">EAH73_11405</name>
</gene>
<organism evidence="1 2">
    <name type="scientific">Hymenobacter nivis</name>
    <dbReference type="NCBI Taxonomy" id="1850093"/>
    <lineage>
        <taxon>Bacteria</taxon>
        <taxon>Pseudomonadati</taxon>
        <taxon>Bacteroidota</taxon>
        <taxon>Cytophagia</taxon>
        <taxon>Cytophagales</taxon>
        <taxon>Hymenobacteraceae</taxon>
        <taxon>Hymenobacter</taxon>
    </lineage>
</organism>
<dbReference type="RefSeq" id="WP_140466624.1">
    <property type="nucleotide sequence ID" value="NZ_RCYZ01000004.1"/>
</dbReference>
<dbReference type="Proteomes" id="UP000317646">
    <property type="component" value="Unassembled WGS sequence"/>
</dbReference>
<evidence type="ECO:0000313" key="1">
    <source>
        <dbReference type="EMBL" id="TPG65975.1"/>
    </source>
</evidence>
<sequence>MGLAGVANVPNVHLFLMGMMLLAETAREEKFFDWLVVHANRLAKVLAQWLFLFRYCRWWPGCSC</sequence>
<reference evidence="1 2" key="1">
    <citation type="journal article" date="2019" name="Environ. Microbiol.">
        <title>Species interactions and distinct microbial communities in high Arctic permafrost affected cryosols are associated with the CH4 and CO2 gas fluxes.</title>
        <authorList>
            <person name="Altshuler I."/>
            <person name="Hamel J."/>
            <person name="Turney S."/>
            <person name="Magnuson E."/>
            <person name="Levesque R."/>
            <person name="Greer C."/>
            <person name="Whyte L.G."/>
        </authorList>
    </citation>
    <scope>NUCLEOTIDE SEQUENCE [LARGE SCALE GENOMIC DNA]</scope>
    <source>
        <strain evidence="1 2">S9.2P</strain>
    </source>
</reference>
<protein>
    <submittedName>
        <fullName evidence="1">Uncharacterized protein</fullName>
    </submittedName>
</protein>
<dbReference type="EMBL" id="RCYZ01000004">
    <property type="protein sequence ID" value="TPG65975.1"/>
    <property type="molecule type" value="Genomic_DNA"/>
</dbReference>
<comment type="caution">
    <text evidence="1">The sequence shown here is derived from an EMBL/GenBank/DDBJ whole genome shotgun (WGS) entry which is preliminary data.</text>
</comment>
<name>A0A502GWP2_9BACT</name>
<accession>A0A502GWP2</accession>
<proteinExistence type="predicted"/>
<evidence type="ECO:0000313" key="2">
    <source>
        <dbReference type="Proteomes" id="UP000317646"/>
    </source>
</evidence>